<feature type="compositionally biased region" description="Polar residues" evidence="1">
    <location>
        <begin position="32"/>
        <end position="51"/>
    </location>
</feature>
<dbReference type="Proteomes" id="UP000298390">
    <property type="component" value="Unassembled WGS sequence"/>
</dbReference>
<dbReference type="EMBL" id="SEKV01000405">
    <property type="protein sequence ID" value="TFY57759.1"/>
    <property type="molecule type" value="Genomic_DNA"/>
</dbReference>
<evidence type="ECO:0000313" key="3">
    <source>
        <dbReference type="Proteomes" id="UP000298390"/>
    </source>
</evidence>
<organism evidence="2 3">
    <name type="scientific">Rhodofomes roseus</name>
    <dbReference type="NCBI Taxonomy" id="34475"/>
    <lineage>
        <taxon>Eukaryota</taxon>
        <taxon>Fungi</taxon>
        <taxon>Dikarya</taxon>
        <taxon>Basidiomycota</taxon>
        <taxon>Agaricomycotina</taxon>
        <taxon>Agaricomycetes</taxon>
        <taxon>Polyporales</taxon>
        <taxon>Rhodofomes</taxon>
    </lineage>
</organism>
<evidence type="ECO:0000313" key="2">
    <source>
        <dbReference type="EMBL" id="TFY57759.1"/>
    </source>
</evidence>
<accession>A0A4Y9YA90</accession>
<reference evidence="2 3" key="1">
    <citation type="submission" date="2019-01" db="EMBL/GenBank/DDBJ databases">
        <title>Genome sequencing of the rare red list fungi Fomitopsis rosea.</title>
        <authorList>
            <person name="Buettner E."/>
            <person name="Kellner H."/>
        </authorList>
    </citation>
    <scope>NUCLEOTIDE SEQUENCE [LARGE SCALE GENOMIC DNA]</scope>
    <source>
        <strain evidence="2 3">DSM 105464</strain>
    </source>
</reference>
<dbReference type="AlphaFoldDB" id="A0A4Y9YA90"/>
<evidence type="ECO:0000256" key="1">
    <source>
        <dbReference type="SAM" id="MobiDB-lite"/>
    </source>
</evidence>
<comment type="caution">
    <text evidence="2">The sequence shown here is derived from an EMBL/GenBank/DDBJ whole genome shotgun (WGS) entry which is preliminary data.</text>
</comment>
<protein>
    <submittedName>
        <fullName evidence="2">Uncharacterized protein</fullName>
    </submittedName>
</protein>
<sequence length="82" mass="8836">MAASQLLLRVSDTMPNATQNTTATNDPKKPKIQTNGGRQRSASQSTDSSGEYTVKVVGPDQKEEDSPTMTISQYFAAQGKKD</sequence>
<gene>
    <name evidence="2" type="ORF">EVJ58_g6831</name>
</gene>
<name>A0A4Y9YA90_9APHY</name>
<feature type="region of interest" description="Disordered" evidence="1">
    <location>
        <begin position="1"/>
        <end position="82"/>
    </location>
</feature>
<proteinExistence type="predicted"/>
<feature type="compositionally biased region" description="Polar residues" evidence="1">
    <location>
        <begin position="13"/>
        <end position="25"/>
    </location>
</feature>